<reference evidence="2" key="1">
    <citation type="journal article" date="2019" name="Int. J. Syst. Evol. Microbiol.">
        <title>The Global Catalogue of Microorganisms (GCM) 10K type strain sequencing project: providing services to taxonomists for standard genome sequencing and annotation.</title>
        <authorList>
            <consortium name="The Broad Institute Genomics Platform"/>
            <consortium name="The Broad Institute Genome Sequencing Center for Infectious Disease"/>
            <person name="Wu L."/>
            <person name="Ma J."/>
        </authorList>
    </citation>
    <scope>NUCLEOTIDE SEQUENCE [LARGE SCALE GENOMIC DNA]</scope>
    <source>
        <strain evidence="2">KCTC 13193</strain>
    </source>
</reference>
<evidence type="ECO:0000313" key="2">
    <source>
        <dbReference type="Proteomes" id="UP001595387"/>
    </source>
</evidence>
<keyword evidence="2" id="KW-1185">Reference proteome</keyword>
<evidence type="ECO:0000313" key="1">
    <source>
        <dbReference type="EMBL" id="MFC2947912.1"/>
    </source>
</evidence>
<dbReference type="Proteomes" id="UP001595387">
    <property type="component" value="Unassembled WGS sequence"/>
</dbReference>
<accession>A0ABV7A4B4</accession>
<comment type="caution">
    <text evidence="1">The sequence shown here is derived from an EMBL/GenBank/DDBJ whole genome shotgun (WGS) entry which is preliminary data.</text>
</comment>
<organism evidence="1 2">
    <name type="scientific">Virgibacillus sediminis</name>
    <dbReference type="NCBI Taxonomy" id="202260"/>
    <lineage>
        <taxon>Bacteria</taxon>
        <taxon>Bacillati</taxon>
        <taxon>Bacillota</taxon>
        <taxon>Bacilli</taxon>
        <taxon>Bacillales</taxon>
        <taxon>Bacillaceae</taxon>
        <taxon>Virgibacillus</taxon>
    </lineage>
</organism>
<sequence>MMDQTITFTNNYMYDIPKKYPMMTKIIEEGVLLFDNEQYIE</sequence>
<dbReference type="EMBL" id="JBHRRZ010000011">
    <property type="protein sequence ID" value="MFC2947912.1"/>
    <property type="molecule type" value="Genomic_DNA"/>
</dbReference>
<proteinExistence type="predicted"/>
<protein>
    <submittedName>
        <fullName evidence="1">Uncharacterized protein</fullName>
    </submittedName>
</protein>
<gene>
    <name evidence="1" type="ORF">ACFODW_06100</name>
</gene>
<name>A0ABV7A4B4_9BACI</name>